<evidence type="ECO:0000313" key="2">
    <source>
        <dbReference type="EMBL" id="KAE9448114.1"/>
    </source>
</evidence>
<protein>
    <recommendedName>
        <fullName evidence="4">Leucine-rich repeat-containing N-terminal plant-type domain-containing protein</fullName>
    </recommendedName>
</protein>
<reference evidence="2 3" key="1">
    <citation type="journal article" date="2019" name="Genome Biol. Evol.">
        <title>The Rhododendron genome and chromosomal organization provide insight into shared whole-genome duplications across the heath family (Ericaceae).</title>
        <authorList>
            <person name="Soza V.L."/>
            <person name="Lindsley D."/>
            <person name="Waalkes A."/>
            <person name="Ramage E."/>
            <person name="Patwardhan R.P."/>
            <person name="Burton J.N."/>
            <person name="Adey A."/>
            <person name="Kumar A."/>
            <person name="Qiu R."/>
            <person name="Shendure J."/>
            <person name="Hall B."/>
        </authorList>
    </citation>
    <scope>NUCLEOTIDE SEQUENCE [LARGE SCALE GENOMIC DNA]</scope>
    <source>
        <strain evidence="2">RSF 1966-606</strain>
    </source>
</reference>
<evidence type="ECO:0000313" key="3">
    <source>
        <dbReference type="Proteomes" id="UP000428333"/>
    </source>
</evidence>
<dbReference type="PANTHER" id="PTHR48006:SF39">
    <property type="entry name" value="PROTEIN KINASE DOMAIN-CONTAINING PROTEIN"/>
    <property type="match status" value="1"/>
</dbReference>
<dbReference type="GO" id="GO:0016020">
    <property type="term" value="C:membrane"/>
    <property type="evidence" value="ECO:0007669"/>
    <property type="project" value="UniProtKB-SubCell"/>
</dbReference>
<name>A0A6A4KVK8_9ERIC</name>
<comment type="caution">
    <text evidence="2">The sequence shown here is derived from an EMBL/GenBank/DDBJ whole genome shotgun (WGS) entry which is preliminary data.</text>
</comment>
<evidence type="ECO:0000256" key="1">
    <source>
        <dbReference type="ARBA" id="ARBA00004479"/>
    </source>
</evidence>
<feature type="non-terminal residue" evidence="2">
    <location>
        <position position="1"/>
    </location>
</feature>
<dbReference type="Pfam" id="PF00560">
    <property type="entry name" value="LRR_1"/>
    <property type="match status" value="3"/>
</dbReference>
<evidence type="ECO:0008006" key="4">
    <source>
        <dbReference type="Google" id="ProtNLM"/>
    </source>
</evidence>
<dbReference type="InterPro" id="IPR032675">
    <property type="entry name" value="LRR_dom_sf"/>
</dbReference>
<gene>
    <name evidence="2" type="ORF">C3L33_19988</name>
</gene>
<keyword evidence="3" id="KW-1185">Reference proteome</keyword>
<comment type="subcellular location">
    <subcellularLocation>
        <location evidence="1">Membrane</location>
        <topology evidence="1">Single-pass type I membrane protein</topology>
    </subcellularLocation>
</comment>
<dbReference type="InterPro" id="IPR001611">
    <property type="entry name" value="Leu-rich_rpt"/>
</dbReference>
<dbReference type="Gene3D" id="3.80.10.10">
    <property type="entry name" value="Ribonuclease Inhibitor"/>
    <property type="match status" value="2"/>
</dbReference>
<dbReference type="Proteomes" id="UP000428333">
    <property type="component" value="Linkage Group LG12"/>
</dbReference>
<accession>A0A6A4KVK8</accession>
<proteinExistence type="predicted"/>
<sequence length="393" mass="43943">MEFSCLTRLVKLDLSNSWDLRIENPNLFTLFRNLSRLTELYLDFVNISANGYEWGQVISSSLPNLRVLSLRSCYLSGPIDSSLQNLQYLSEIDLSANNFSSPVPDFFANFANLTVLILSDSEFYGTFPNIIFQRVQTLETLEFHEVSGFLPNGSLSTLDTLDLSHNKLQGPIPSYFFDFQSLVTLDLSSNNFSGTIQLESKHRLQNLTHLDFSYNSLSVNASISNSSLSSFPQLNTLGLASCNLQKFPPLMNQSQLFYLDLSDNHISGVIPNWIWNLARGFQSNQFVGYLNLSCNFLVGLQSEYLIPTSLFDVIDLHSNQLHGEIPIPPESAFYVDYSRNNFSSSLSADIGNAIASAEFFFISDNMLSGPIPPSICNGSNRDINDSLALYPNV</sequence>
<dbReference type="PANTHER" id="PTHR48006">
    <property type="entry name" value="LEUCINE-RICH REPEAT-CONTAINING PROTEIN DDB_G0281931-RELATED"/>
    <property type="match status" value="1"/>
</dbReference>
<dbReference type="PRINTS" id="PR00019">
    <property type="entry name" value="LEURICHRPT"/>
</dbReference>
<organism evidence="2 3">
    <name type="scientific">Rhododendron williamsianum</name>
    <dbReference type="NCBI Taxonomy" id="262921"/>
    <lineage>
        <taxon>Eukaryota</taxon>
        <taxon>Viridiplantae</taxon>
        <taxon>Streptophyta</taxon>
        <taxon>Embryophyta</taxon>
        <taxon>Tracheophyta</taxon>
        <taxon>Spermatophyta</taxon>
        <taxon>Magnoliopsida</taxon>
        <taxon>eudicotyledons</taxon>
        <taxon>Gunneridae</taxon>
        <taxon>Pentapetalae</taxon>
        <taxon>asterids</taxon>
        <taxon>Ericales</taxon>
        <taxon>Ericaceae</taxon>
        <taxon>Ericoideae</taxon>
        <taxon>Rhodoreae</taxon>
        <taxon>Rhododendron</taxon>
    </lineage>
</organism>
<dbReference type="AlphaFoldDB" id="A0A6A4KVK8"/>
<dbReference type="EMBL" id="QEFC01003456">
    <property type="protein sequence ID" value="KAE9448114.1"/>
    <property type="molecule type" value="Genomic_DNA"/>
</dbReference>
<dbReference type="InterPro" id="IPR051824">
    <property type="entry name" value="LRR_Rcpt-Like_S/T_Kinase"/>
</dbReference>
<dbReference type="Pfam" id="PF13855">
    <property type="entry name" value="LRR_8"/>
    <property type="match status" value="1"/>
</dbReference>
<dbReference type="OrthoDB" id="1394818at2759"/>
<dbReference type="SUPFAM" id="SSF52047">
    <property type="entry name" value="RNI-like"/>
    <property type="match status" value="1"/>
</dbReference>